<gene>
    <name evidence="7" type="ORF">BG011_004667</name>
</gene>
<dbReference type="InterPro" id="IPR051140">
    <property type="entry name" value="GATA_TF"/>
</dbReference>
<proteinExistence type="predicted"/>
<dbReference type="InterPro" id="IPR013088">
    <property type="entry name" value="Znf_NHR/GATA"/>
</dbReference>
<evidence type="ECO:0000313" key="7">
    <source>
        <dbReference type="EMBL" id="KAG0265447.1"/>
    </source>
</evidence>
<keyword evidence="2 4" id="KW-0863">Zinc-finger</keyword>
<dbReference type="Pfam" id="PF00320">
    <property type="entry name" value="GATA"/>
    <property type="match status" value="1"/>
</dbReference>
<evidence type="ECO:0000259" key="6">
    <source>
        <dbReference type="PROSITE" id="PS50114"/>
    </source>
</evidence>
<name>A0A9P6U9U6_9FUNG</name>
<feature type="region of interest" description="Disordered" evidence="5">
    <location>
        <begin position="205"/>
        <end position="300"/>
    </location>
</feature>
<feature type="region of interest" description="Disordered" evidence="5">
    <location>
        <begin position="343"/>
        <end position="377"/>
    </location>
</feature>
<dbReference type="CDD" id="cd00202">
    <property type="entry name" value="ZnF_GATA"/>
    <property type="match status" value="1"/>
</dbReference>
<keyword evidence="3" id="KW-0862">Zinc</keyword>
<comment type="caution">
    <text evidence="7">The sequence shown here is derived from an EMBL/GenBank/DDBJ whole genome shotgun (WGS) entry which is preliminary data.</text>
</comment>
<accession>A0A9P6U9U6</accession>
<dbReference type="SUPFAM" id="SSF57716">
    <property type="entry name" value="Glucocorticoid receptor-like (DNA-binding domain)"/>
    <property type="match status" value="1"/>
</dbReference>
<dbReference type="Proteomes" id="UP000726737">
    <property type="component" value="Unassembled WGS sequence"/>
</dbReference>
<dbReference type="GO" id="GO:0043565">
    <property type="term" value="F:sequence-specific DNA binding"/>
    <property type="evidence" value="ECO:0007669"/>
    <property type="project" value="InterPro"/>
</dbReference>
<sequence length="532" mass="58926">MSSDKDAARTSVKRTTNFTVHHISQRWDMDSAALHTSLTQSRQTWTHSAFSRFIPESDSSSGIHSNSNHHISCNNSELSLAGVCTVRIGPHIFLDTKFYTVLSPPTKKDTEADTKNADLRPRHQVAMEFKENPGMFWLFPDEGSLKYTAASDHESAQISSSFYLPILEKPDHKRQTITMIILQATAALWEELELAVKRVHPVDIPSTNIKHKNTNGHSHAHTVHDEEPAEILGSGKKLINNTQPMKRKSDRSNDSQKTPKLKRPKGQDDKGSVSSTRKSAGSVGHKQNGTSGSLSTPSQKRCGYCGCATTPMWRRGPLGPSTLCNACGVKWKHGKIMQDHKENQPIKGTSTSASSTAVGASANALTQRPASAKATKESIDNETPLYATNNLYTNNSATFPLHFPTISIAFGPNNAYYAYPNCAVILFESHFQIKLTQEGEKTEIDVWKEGIEGTEFQVVDVGDGESMIIMKALLRQYLTRFDKELLNPDRNESLIVFRFRERLDGGGPFVKPLLEHWLTTDIHPPSPPPSGI</sequence>
<dbReference type="EMBL" id="JAAAJA010000031">
    <property type="protein sequence ID" value="KAG0265447.1"/>
    <property type="molecule type" value="Genomic_DNA"/>
</dbReference>
<evidence type="ECO:0000256" key="2">
    <source>
        <dbReference type="ARBA" id="ARBA00022771"/>
    </source>
</evidence>
<dbReference type="PROSITE" id="PS50114">
    <property type="entry name" value="GATA_ZN_FINGER_2"/>
    <property type="match status" value="1"/>
</dbReference>
<feature type="compositionally biased region" description="Polar residues" evidence="5">
    <location>
        <begin position="272"/>
        <end position="299"/>
    </location>
</feature>
<evidence type="ECO:0000256" key="1">
    <source>
        <dbReference type="ARBA" id="ARBA00022723"/>
    </source>
</evidence>
<evidence type="ECO:0000256" key="4">
    <source>
        <dbReference type="PROSITE-ProRule" id="PRU00094"/>
    </source>
</evidence>
<evidence type="ECO:0000256" key="3">
    <source>
        <dbReference type="ARBA" id="ARBA00022833"/>
    </source>
</evidence>
<protein>
    <recommendedName>
        <fullName evidence="6">GATA-type domain-containing protein</fullName>
    </recommendedName>
</protein>
<dbReference type="Gene3D" id="3.30.50.10">
    <property type="entry name" value="Erythroid Transcription Factor GATA-1, subunit A"/>
    <property type="match status" value="1"/>
</dbReference>
<dbReference type="InterPro" id="IPR000679">
    <property type="entry name" value="Znf_GATA"/>
</dbReference>
<feature type="compositionally biased region" description="Basic residues" evidence="5">
    <location>
        <begin position="209"/>
        <end position="221"/>
    </location>
</feature>
<feature type="compositionally biased region" description="Low complexity" evidence="5">
    <location>
        <begin position="349"/>
        <end position="364"/>
    </location>
</feature>
<keyword evidence="8" id="KW-1185">Reference proteome</keyword>
<evidence type="ECO:0000256" key="5">
    <source>
        <dbReference type="SAM" id="MobiDB-lite"/>
    </source>
</evidence>
<keyword evidence="1" id="KW-0479">Metal-binding</keyword>
<dbReference type="PANTHER" id="PTHR45658">
    <property type="entry name" value="GATA TRANSCRIPTION FACTOR"/>
    <property type="match status" value="1"/>
</dbReference>
<dbReference type="SMART" id="SM00401">
    <property type="entry name" value="ZnF_GATA"/>
    <property type="match status" value="1"/>
</dbReference>
<dbReference type="GO" id="GO:0006355">
    <property type="term" value="P:regulation of DNA-templated transcription"/>
    <property type="evidence" value="ECO:0007669"/>
    <property type="project" value="InterPro"/>
</dbReference>
<dbReference type="OrthoDB" id="2162994at2759"/>
<dbReference type="AlphaFoldDB" id="A0A9P6U9U6"/>
<evidence type="ECO:0000313" key="8">
    <source>
        <dbReference type="Proteomes" id="UP000726737"/>
    </source>
</evidence>
<organism evidence="7 8">
    <name type="scientific">Mortierella polycephala</name>
    <dbReference type="NCBI Taxonomy" id="41804"/>
    <lineage>
        <taxon>Eukaryota</taxon>
        <taxon>Fungi</taxon>
        <taxon>Fungi incertae sedis</taxon>
        <taxon>Mucoromycota</taxon>
        <taxon>Mortierellomycotina</taxon>
        <taxon>Mortierellomycetes</taxon>
        <taxon>Mortierellales</taxon>
        <taxon>Mortierellaceae</taxon>
        <taxon>Mortierella</taxon>
    </lineage>
</organism>
<reference evidence="7" key="1">
    <citation type="journal article" date="2020" name="Fungal Divers.">
        <title>Resolving the Mortierellaceae phylogeny through synthesis of multi-gene phylogenetics and phylogenomics.</title>
        <authorList>
            <person name="Vandepol N."/>
            <person name="Liber J."/>
            <person name="Desiro A."/>
            <person name="Na H."/>
            <person name="Kennedy M."/>
            <person name="Barry K."/>
            <person name="Grigoriev I.V."/>
            <person name="Miller A.N."/>
            <person name="O'Donnell K."/>
            <person name="Stajich J.E."/>
            <person name="Bonito G."/>
        </authorList>
    </citation>
    <scope>NUCLEOTIDE SEQUENCE</scope>
    <source>
        <strain evidence="7">KOD948</strain>
    </source>
</reference>
<feature type="domain" description="GATA-type" evidence="6">
    <location>
        <begin position="296"/>
        <end position="332"/>
    </location>
</feature>
<dbReference type="GO" id="GO:0008270">
    <property type="term" value="F:zinc ion binding"/>
    <property type="evidence" value="ECO:0007669"/>
    <property type="project" value="UniProtKB-KW"/>
</dbReference>